<dbReference type="SUPFAM" id="SSF51182">
    <property type="entry name" value="RmlC-like cupins"/>
    <property type="match status" value="1"/>
</dbReference>
<reference evidence="16" key="1">
    <citation type="journal article" date="2023" name="Commun. Biol.">
        <title>Genome analysis of Parmales, the sister group of diatoms, reveals the evolutionary specialization of diatoms from phago-mixotrophs to photoautotrophs.</title>
        <authorList>
            <person name="Ban H."/>
            <person name="Sato S."/>
            <person name="Yoshikawa S."/>
            <person name="Yamada K."/>
            <person name="Nakamura Y."/>
            <person name="Ichinomiya M."/>
            <person name="Sato N."/>
            <person name="Blanc-Mathieu R."/>
            <person name="Endo H."/>
            <person name="Kuwata A."/>
            <person name="Ogata H."/>
        </authorList>
    </citation>
    <scope>NUCLEOTIDE SEQUENCE [LARGE SCALE GENOMIC DNA]</scope>
    <source>
        <strain evidence="16">NIES 3700</strain>
    </source>
</reference>
<name>A0A9W7AR58_9STRA</name>
<feature type="binding site" evidence="12">
    <location>
        <position position="347"/>
    </location>
    <ligand>
        <name>Fe cation</name>
        <dbReference type="ChEBI" id="CHEBI:24875"/>
    </ligand>
</feature>
<dbReference type="PANTHER" id="PTHR11056">
    <property type="entry name" value="HOMOGENTISATE 1,2-DIOXYGENASE"/>
    <property type="match status" value="1"/>
</dbReference>
<dbReference type="InterPro" id="IPR005708">
    <property type="entry name" value="Homogentis_dOase"/>
</dbReference>
<dbReference type="GO" id="GO:0046872">
    <property type="term" value="F:metal ion binding"/>
    <property type="evidence" value="ECO:0007669"/>
    <property type="project" value="UniProtKB-KW"/>
</dbReference>
<evidence type="ECO:0000256" key="1">
    <source>
        <dbReference type="ARBA" id="ARBA00001962"/>
    </source>
</evidence>
<keyword evidence="9 12" id="KW-0408">Iron</keyword>
<sequence length="455" mass="51460">MFKYNAGFDSEFQTEALPGALPPFGNNPQKCPHNLYAEQLSGTAFTVPRKENRRTWFYRIQPSVLHSPFRRVEGGMDVGSLEGEGFRVDPNQMRWNPMPLVEVGENVTFVQGLKTMAGHGSPNAKTGLAIHMYTCNTSMIKQACYNSDGDYLIVPQKGTLVVQTEMGWLEVPPKHIMVIPRGVVFRVEVSESSRGYVLEIFKGHFDLPDLGPIGSNGLANARDFEYPVAAYDEVVKGREGMTKEQRYDWKLINKFGGHQFETEREGTPFNVVAWHGNYSPYRYDLTKFCCINSVTFDHPDPSIYTVLTCKGDDVGTATADFVIFPERWMVMENTFRPPWYHRNCMSEFMGMVWGKYDAKEGFQAGGASLHSCMTPHGPDYPTFKGASEAELKPQKFDKGLAFMFETNVILNISEKAISAEHRDVKYFKCWEGIPNTFVGMEKEGEGKKKKRKKGV</sequence>
<dbReference type="FunFam" id="2.60.120.10:FF:000034">
    <property type="entry name" value="Homogentisate 1,2-dioxygenase"/>
    <property type="match status" value="1"/>
</dbReference>
<evidence type="ECO:0000259" key="13">
    <source>
        <dbReference type="Pfam" id="PF04209"/>
    </source>
</evidence>
<keyword evidence="5 12" id="KW-0479">Metal-binding</keyword>
<protein>
    <recommendedName>
        <fullName evidence="4">homogentisate 1,2-dioxygenase</fullName>
        <ecNumber evidence="4">1.13.11.5</ecNumber>
    </recommendedName>
</protein>
<evidence type="ECO:0000256" key="7">
    <source>
        <dbReference type="ARBA" id="ARBA00022964"/>
    </source>
</evidence>
<evidence type="ECO:0000256" key="4">
    <source>
        <dbReference type="ARBA" id="ARBA00013127"/>
    </source>
</evidence>
<evidence type="ECO:0000256" key="5">
    <source>
        <dbReference type="ARBA" id="ARBA00022723"/>
    </source>
</evidence>
<dbReference type="GO" id="GO:0005737">
    <property type="term" value="C:cytoplasm"/>
    <property type="evidence" value="ECO:0007669"/>
    <property type="project" value="TreeGrafter"/>
</dbReference>
<evidence type="ECO:0000256" key="8">
    <source>
        <dbReference type="ARBA" id="ARBA00023002"/>
    </source>
</evidence>
<accession>A0A9W7AR58</accession>
<comment type="similarity">
    <text evidence="3">Belongs to the homogentisate dioxygenase family.</text>
</comment>
<dbReference type="Pfam" id="PF20510">
    <property type="entry name" value="HgmA_N"/>
    <property type="match status" value="1"/>
</dbReference>
<dbReference type="InterPro" id="IPR046451">
    <property type="entry name" value="HgmA_C"/>
</dbReference>
<organism evidence="15 16">
    <name type="scientific">Triparma laevis f. longispina</name>
    <dbReference type="NCBI Taxonomy" id="1714387"/>
    <lineage>
        <taxon>Eukaryota</taxon>
        <taxon>Sar</taxon>
        <taxon>Stramenopiles</taxon>
        <taxon>Ochrophyta</taxon>
        <taxon>Bolidophyceae</taxon>
        <taxon>Parmales</taxon>
        <taxon>Triparmaceae</taxon>
        <taxon>Triparma</taxon>
    </lineage>
</organism>
<gene>
    <name evidence="15" type="ORF">TrLO_g7032</name>
</gene>
<dbReference type="Proteomes" id="UP001165122">
    <property type="component" value="Unassembled WGS sequence"/>
</dbReference>
<comment type="pathway">
    <text evidence="2">Amino-acid degradation; L-phenylalanine degradation; acetoacetate and fumarate from L-phenylalanine: step 4/6.</text>
</comment>
<dbReference type="EMBL" id="BRXW01000660">
    <property type="protein sequence ID" value="GMH72879.1"/>
    <property type="molecule type" value="Genomic_DNA"/>
</dbReference>
<keyword evidence="8" id="KW-0560">Oxidoreductase</keyword>
<keyword evidence="10" id="KW-0585">Phenylalanine catabolism</keyword>
<dbReference type="OrthoDB" id="1689029at2759"/>
<dbReference type="AlphaFoldDB" id="A0A9W7AR58"/>
<keyword evidence="7" id="KW-0223">Dioxygenase</keyword>
<dbReference type="NCBIfam" id="TIGR01015">
    <property type="entry name" value="hmgA"/>
    <property type="match status" value="1"/>
</dbReference>
<dbReference type="GO" id="GO:0004411">
    <property type="term" value="F:homogentisate 1,2-dioxygenase activity"/>
    <property type="evidence" value="ECO:0007669"/>
    <property type="project" value="UniProtKB-EC"/>
</dbReference>
<comment type="caution">
    <text evidence="15">The sequence shown here is derived from an EMBL/GenBank/DDBJ whole genome shotgun (WGS) entry which is preliminary data.</text>
</comment>
<evidence type="ECO:0000256" key="11">
    <source>
        <dbReference type="PIRSR" id="PIRSR605708-1"/>
    </source>
</evidence>
<dbReference type="InterPro" id="IPR014710">
    <property type="entry name" value="RmlC-like_jellyroll"/>
</dbReference>
<dbReference type="CDD" id="cd07000">
    <property type="entry name" value="cupin_HGO_N"/>
    <property type="match status" value="1"/>
</dbReference>
<proteinExistence type="inferred from homology"/>
<dbReference type="EC" id="1.13.11.5" evidence="4"/>
<dbReference type="InterPro" id="IPR046452">
    <property type="entry name" value="HgmA_N"/>
</dbReference>
<evidence type="ECO:0000256" key="2">
    <source>
        <dbReference type="ARBA" id="ARBA00004704"/>
    </source>
</evidence>
<keyword evidence="16" id="KW-1185">Reference proteome</keyword>
<evidence type="ECO:0000256" key="10">
    <source>
        <dbReference type="ARBA" id="ARBA00023232"/>
    </source>
</evidence>
<feature type="binding site" evidence="12">
    <location>
        <position position="356"/>
    </location>
    <ligand>
        <name>homogentisate</name>
        <dbReference type="ChEBI" id="CHEBI:16169"/>
    </ligand>
</feature>
<feature type="binding site" evidence="12">
    <location>
        <position position="376"/>
    </location>
    <ligand>
        <name>homogentisate</name>
        <dbReference type="ChEBI" id="CHEBI:16169"/>
    </ligand>
</feature>
<evidence type="ECO:0000313" key="15">
    <source>
        <dbReference type="EMBL" id="GMH72879.1"/>
    </source>
</evidence>
<feature type="domain" description="Homogentisate 1,2-dioxygenase C-terminal" evidence="13">
    <location>
        <begin position="287"/>
        <end position="437"/>
    </location>
</feature>
<feature type="binding site" evidence="12">
    <location>
        <position position="376"/>
    </location>
    <ligand>
        <name>Fe cation</name>
        <dbReference type="ChEBI" id="CHEBI:24875"/>
    </ligand>
</feature>
<dbReference type="Gene3D" id="2.60.120.10">
    <property type="entry name" value="Jelly Rolls"/>
    <property type="match status" value="1"/>
</dbReference>
<feature type="domain" description="Homogentisate 1,2-dioxygenase N-terminal" evidence="14">
    <location>
        <begin position="3"/>
        <end position="285"/>
    </location>
</feature>
<evidence type="ECO:0000256" key="12">
    <source>
        <dbReference type="PIRSR" id="PIRSR605708-2"/>
    </source>
</evidence>
<dbReference type="PANTHER" id="PTHR11056:SF0">
    <property type="entry name" value="HOMOGENTISATE 1,2-DIOXYGENASE"/>
    <property type="match status" value="1"/>
</dbReference>
<evidence type="ECO:0000259" key="14">
    <source>
        <dbReference type="Pfam" id="PF20510"/>
    </source>
</evidence>
<evidence type="ECO:0000313" key="16">
    <source>
        <dbReference type="Proteomes" id="UP001165122"/>
    </source>
</evidence>
<evidence type="ECO:0000256" key="3">
    <source>
        <dbReference type="ARBA" id="ARBA00007757"/>
    </source>
</evidence>
<evidence type="ECO:0000256" key="9">
    <source>
        <dbReference type="ARBA" id="ARBA00023004"/>
    </source>
</evidence>
<feature type="binding site" evidence="12">
    <location>
        <position position="341"/>
    </location>
    <ligand>
        <name>Fe cation</name>
        <dbReference type="ChEBI" id="CHEBI:24875"/>
    </ligand>
</feature>
<keyword evidence="6" id="KW-0828">Tyrosine catabolism</keyword>
<comment type="cofactor">
    <cofactor evidence="1 12">
        <name>Fe cation</name>
        <dbReference type="ChEBI" id="CHEBI:24875"/>
    </cofactor>
</comment>
<feature type="active site" description="Proton acceptor" evidence="11">
    <location>
        <position position="298"/>
    </location>
</feature>
<dbReference type="InterPro" id="IPR011051">
    <property type="entry name" value="RmlC_Cupin_sf"/>
</dbReference>
<dbReference type="GO" id="GO:0006572">
    <property type="term" value="P:L-tyrosine catabolic process"/>
    <property type="evidence" value="ECO:0007669"/>
    <property type="project" value="UniProtKB-KW"/>
</dbReference>
<evidence type="ECO:0000256" key="6">
    <source>
        <dbReference type="ARBA" id="ARBA00022878"/>
    </source>
</evidence>
<dbReference type="Pfam" id="PF04209">
    <property type="entry name" value="HgmA_C"/>
    <property type="match status" value="1"/>
</dbReference>
<dbReference type="GO" id="GO:0006559">
    <property type="term" value="P:L-phenylalanine catabolic process"/>
    <property type="evidence" value="ECO:0007669"/>
    <property type="project" value="UniProtKB-KW"/>
</dbReference>